<dbReference type="Proteomes" id="UP000050509">
    <property type="component" value="Unassembled WGS sequence"/>
</dbReference>
<evidence type="ECO:0000313" key="2">
    <source>
        <dbReference type="Proteomes" id="UP000050509"/>
    </source>
</evidence>
<proteinExistence type="predicted"/>
<sequence length="305" mass="35229">MSTITRPTEYRLRAVPVSKTTREAFAYALPSLGNDLASWRLLAWRYFNGFVDEETGLVVVPAEVLALFEGKKHHPKHYSAETFLQRFRENITSIDLTKQIFWRGDRNKARQIIWLGTDEVLSEIVELEKRGEFGKEDRVDFVTGEPYNKPRKQKETAEECAWVGEFFDRANNPASQHILRYMQSLGKYRETYENQVKRQWDAAQAVREALGRTAYTDTNEDYARKTLVYTQQGNILMNIKGQPVPFVKTSSRGRTARLSPAGASWCGLKREIYKELTRGWDTLDLHAAQLAIVARLWDIPELDAF</sequence>
<feature type="non-terminal residue" evidence="1">
    <location>
        <position position="305"/>
    </location>
</feature>
<comment type="caution">
    <text evidence="1">The sequence shown here is derived from an EMBL/GenBank/DDBJ whole genome shotgun (WGS) entry which is preliminary data.</text>
</comment>
<reference evidence="1 2" key="1">
    <citation type="submission" date="2015-09" db="EMBL/GenBank/DDBJ databases">
        <title>Draft genome sequence of Kouleothrix aurantiaca JCM 19913.</title>
        <authorList>
            <person name="Hemp J."/>
        </authorList>
    </citation>
    <scope>NUCLEOTIDE SEQUENCE [LARGE SCALE GENOMIC DNA]</scope>
    <source>
        <strain evidence="1 2">COM-B</strain>
    </source>
</reference>
<gene>
    <name evidence="1" type="ORF">SE17_24655</name>
</gene>
<keyword evidence="2" id="KW-1185">Reference proteome</keyword>
<name>A0A0P9H9I1_9CHLR</name>
<evidence type="ECO:0000313" key="1">
    <source>
        <dbReference type="EMBL" id="KPV50828.1"/>
    </source>
</evidence>
<organism evidence="1 2">
    <name type="scientific">Kouleothrix aurantiaca</name>
    <dbReference type="NCBI Taxonomy" id="186479"/>
    <lineage>
        <taxon>Bacteria</taxon>
        <taxon>Bacillati</taxon>
        <taxon>Chloroflexota</taxon>
        <taxon>Chloroflexia</taxon>
        <taxon>Chloroflexales</taxon>
        <taxon>Roseiflexineae</taxon>
        <taxon>Roseiflexaceae</taxon>
        <taxon>Kouleothrix</taxon>
    </lineage>
</organism>
<dbReference type="AlphaFoldDB" id="A0A0P9H9I1"/>
<protein>
    <submittedName>
        <fullName evidence="1">Uncharacterized protein</fullName>
    </submittedName>
</protein>
<dbReference type="EMBL" id="LJCR01001195">
    <property type="protein sequence ID" value="KPV50828.1"/>
    <property type="molecule type" value="Genomic_DNA"/>
</dbReference>
<accession>A0A0P9H9I1</accession>